<dbReference type="Proteomes" id="UP000662747">
    <property type="component" value="Chromosome"/>
</dbReference>
<gene>
    <name evidence="2" type="ORF">JY651_40065</name>
</gene>
<proteinExistence type="predicted"/>
<sequence>MTINFKGASIQKEQGGPSGSAAELEKPPELKAPPCIHAWEVRAPRQSYTVEQKHQRLRRSASVAEKDGDLDSANGFLFEGRAAEHNQVADGNDMSGPNDASKLYMVCKKCGRRDRELDHVIRSKEGRVLKVVEVKSGNANIKDVQFNALQELCVQLGATLVYKLQQGAGTPMAVRELTRRGLAPQDIIVI</sequence>
<reference evidence="2 3" key="1">
    <citation type="submission" date="2021-02" db="EMBL/GenBank/DDBJ databases">
        <title>De Novo genome assembly of isolated myxobacteria.</title>
        <authorList>
            <person name="Stevens D.C."/>
        </authorList>
    </citation>
    <scope>NUCLEOTIDE SEQUENCE [LARGE SCALE GENOMIC DNA]</scope>
    <source>
        <strain evidence="3">SCPEA02</strain>
    </source>
</reference>
<organism evidence="2 3">
    <name type="scientific">Pyxidicoccus parkwayensis</name>
    <dbReference type="NCBI Taxonomy" id="2813578"/>
    <lineage>
        <taxon>Bacteria</taxon>
        <taxon>Pseudomonadati</taxon>
        <taxon>Myxococcota</taxon>
        <taxon>Myxococcia</taxon>
        <taxon>Myxococcales</taxon>
        <taxon>Cystobacterineae</taxon>
        <taxon>Myxococcaceae</taxon>
        <taxon>Pyxidicoccus</taxon>
    </lineage>
</organism>
<evidence type="ECO:0008006" key="4">
    <source>
        <dbReference type="Google" id="ProtNLM"/>
    </source>
</evidence>
<evidence type="ECO:0000313" key="2">
    <source>
        <dbReference type="EMBL" id="QSQ21321.1"/>
    </source>
</evidence>
<name>A0ABX7NSE1_9BACT</name>
<dbReference type="EMBL" id="CP071090">
    <property type="protein sequence ID" value="QSQ21321.1"/>
    <property type="molecule type" value="Genomic_DNA"/>
</dbReference>
<evidence type="ECO:0000313" key="3">
    <source>
        <dbReference type="Proteomes" id="UP000662747"/>
    </source>
</evidence>
<protein>
    <recommendedName>
        <fullName evidence="4">VRR-NUC domain-containing protein</fullName>
    </recommendedName>
</protein>
<evidence type="ECO:0000256" key="1">
    <source>
        <dbReference type="SAM" id="MobiDB-lite"/>
    </source>
</evidence>
<keyword evidence="3" id="KW-1185">Reference proteome</keyword>
<accession>A0ABX7NSE1</accession>
<feature type="region of interest" description="Disordered" evidence="1">
    <location>
        <begin position="1"/>
        <end position="29"/>
    </location>
</feature>
<dbReference type="RefSeq" id="WP_206722899.1">
    <property type="nucleotide sequence ID" value="NZ_CP071090.1"/>
</dbReference>